<protein>
    <submittedName>
        <fullName evidence="2">Uncharacterized protein</fullName>
    </submittedName>
</protein>
<keyword evidence="3" id="KW-1185">Reference proteome</keyword>
<dbReference type="EMBL" id="JBIBDZ010000010">
    <property type="protein sequence ID" value="MFF5922286.1"/>
    <property type="molecule type" value="Genomic_DNA"/>
</dbReference>
<sequence length="61" mass="6457">MYEDFGDSDEPDDLRAEIARSRKAERVGWVAIAAVLALVVVVVLAVIAGVLLFSVAAVSVN</sequence>
<dbReference type="RefSeq" id="WP_388309611.1">
    <property type="nucleotide sequence ID" value="NZ_JBIBDZ010000010.1"/>
</dbReference>
<proteinExistence type="predicted"/>
<feature type="transmembrane region" description="Helical" evidence="1">
    <location>
        <begin position="27"/>
        <end position="60"/>
    </location>
</feature>
<evidence type="ECO:0000256" key="1">
    <source>
        <dbReference type="SAM" id="Phobius"/>
    </source>
</evidence>
<gene>
    <name evidence="2" type="ORF">ACFY8C_28720</name>
</gene>
<accession>A0ABW6XXR1</accession>
<name>A0ABW6XXR1_9ACTN</name>
<keyword evidence="1" id="KW-0472">Membrane</keyword>
<evidence type="ECO:0000313" key="3">
    <source>
        <dbReference type="Proteomes" id="UP001602370"/>
    </source>
</evidence>
<evidence type="ECO:0000313" key="2">
    <source>
        <dbReference type="EMBL" id="MFF5922286.1"/>
    </source>
</evidence>
<organism evidence="2 3">
    <name type="scientific">Streptomyces flavochromogenes</name>
    <dbReference type="NCBI Taxonomy" id="68199"/>
    <lineage>
        <taxon>Bacteria</taxon>
        <taxon>Bacillati</taxon>
        <taxon>Actinomycetota</taxon>
        <taxon>Actinomycetes</taxon>
        <taxon>Kitasatosporales</taxon>
        <taxon>Streptomycetaceae</taxon>
        <taxon>Streptomyces</taxon>
    </lineage>
</organism>
<keyword evidence="1" id="KW-0812">Transmembrane</keyword>
<reference evidence="2 3" key="1">
    <citation type="submission" date="2024-10" db="EMBL/GenBank/DDBJ databases">
        <title>The Natural Products Discovery Center: Release of the First 8490 Sequenced Strains for Exploring Actinobacteria Biosynthetic Diversity.</title>
        <authorList>
            <person name="Kalkreuter E."/>
            <person name="Kautsar S.A."/>
            <person name="Yang D."/>
            <person name="Bader C.D."/>
            <person name="Teijaro C.N."/>
            <person name="Fluegel L."/>
            <person name="Davis C.M."/>
            <person name="Simpson J.R."/>
            <person name="Lauterbach L."/>
            <person name="Steele A.D."/>
            <person name="Gui C."/>
            <person name="Meng S."/>
            <person name="Li G."/>
            <person name="Viehrig K."/>
            <person name="Ye F."/>
            <person name="Su P."/>
            <person name="Kiefer A.F."/>
            <person name="Nichols A."/>
            <person name="Cepeda A.J."/>
            <person name="Yan W."/>
            <person name="Fan B."/>
            <person name="Jiang Y."/>
            <person name="Adhikari A."/>
            <person name="Zheng C.-J."/>
            <person name="Schuster L."/>
            <person name="Cowan T.M."/>
            <person name="Smanski M.J."/>
            <person name="Chevrette M.G."/>
            <person name="De Carvalho L.P.S."/>
            <person name="Shen B."/>
        </authorList>
    </citation>
    <scope>NUCLEOTIDE SEQUENCE [LARGE SCALE GENOMIC DNA]</scope>
    <source>
        <strain evidence="2 3">NPDC012605</strain>
    </source>
</reference>
<comment type="caution">
    <text evidence="2">The sequence shown here is derived from an EMBL/GenBank/DDBJ whole genome shotgun (WGS) entry which is preliminary data.</text>
</comment>
<dbReference type="Proteomes" id="UP001602370">
    <property type="component" value="Unassembled WGS sequence"/>
</dbReference>
<keyword evidence="1" id="KW-1133">Transmembrane helix</keyword>